<feature type="chain" id="PRO_5046359518" evidence="1">
    <location>
        <begin position="25"/>
        <end position="221"/>
    </location>
</feature>
<name>A0ABV8P1M2_9BURK</name>
<gene>
    <name evidence="2" type="ORF">ACFOY1_11515</name>
</gene>
<dbReference type="Pfam" id="PF07424">
    <property type="entry name" value="TrbM"/>
    <property type="match status" value="1"/>
</dbReference>
<protein>
    <submittedName>
        <fullName evidence="2">TrbM/KikA/MpfK family conjugal transfer protein</fullName>
    </submittedName>
</protein>
<feature type="signal peptide" evidence="1">
    <location>
        <begin position="1"/>
        <end position="24"/>
    </location>
</feature>
<reference evidence="3" key="1">
    <citation type="journal article" date="2019" name="Int. J. Syst. Evol. Microbiol.">
        <title>The Global Catalogue of Microorganisms (GCM) 10K type strain sequencing project: providing services to taxonomists for standard genome sequencing and annotation.</title>
        <authorList>
            <consortium name="The Broad Institute Genomics Platform"/>
            <consortium name="The Broad Institute Genome Sequencing Center for Infectious Disease"/>
            <person name="Wu L."/>
            <person name="Ma J."/>
        </authorList>
    </citation>
    <scope>NUCLEOTIDE SEQUENCE [LARGE SCALE GENOMIC DNA]</scope>
    <source>
        <strain evidence="3">LMG 24813</strain>
    </source>
</reference>
<proteinExistence type="predicted"/>
<keyword evidence="1" id="KW-0732">Signal</keyword>
<sequence length="221" mass="24041">MQSFPAMQAGAMALVYALVPAAHAASADLLTGNTRLACEATLCLSTGAQPSECSPSLNHYFDIKKYSHGGLDWSATVSARRAFLSQCPASSDQGMPERIDAISRGAGKCDPDYLNRTYAATAYRWRKRSLGGDSGDIIYDVHAIPTVSLDKLPAYCVTYNDHAWTYDLSVRYVGVPAMGGHWVNAQAYTAAQAKWDADHRGRWASGWNFSLKNPRPATNSR</sequence>
<organism evidence="2 3">
    <name type="scientific">Candidimonas humi</name>
    <dbReference type="NCBI Taxonomy" id="683355"/>
    <lineage>
        <taxon>Bacteria</taxon>
        <taxon>Pseudomonadati</taxon>
        <taxon>Pseudomonadota</taxon>
        <taxon>Betaproteobacteria</taxon>
        <taxon>Burkholderiales</taxon>
        <taxon>Alcaligenaceae</taxon>
        <taxon>Candidimonas</taxon>
    </lineage>
</organism>
<evidence type="ECO:0000256" key="1">
    <source>
        <dbReference type="SAM" id="SignalP"/>
    </source>
</evidence>
<dbReference type="InterPro" id="IPR009989">
    <property type="entry name" value="TrbM"/>
</dbReference>
<evidence type="ECO:0000313" key="3">
    <source>
        <dbReference type="Proteomes" id="UP001595848"/>
    </source>
</evidence>
<keyword evidence="3" id="KW-1185">Reference proteome</keyword>
<dbReference type="RefSeq" id="WP_217965499.1">
    <property type="nucleotide sequence ID" value="NZ_JAHTBN010000007.1"/>
</dbReference>
<dbReference type="Proteomes" id="UP001595848">
    <property type="component" value="Unassembled WGS sequence"/>
</dbReference>
<dbReference type="EMBL" id="JBHSBV010000004">
    <property type="protein sequence ID" value="MFC4201582.1"/>
    <property type="molecule type" value="Genomic_DNA"/>
</dbReference>
<evidence type="ECO:0000313" key="2">
    <source>
        <dbReference type="EMBL" id="MFC4201582.1"/>
    </source>
</evidence>
<comment type="caution">
    <text evidence="2">The sequence shown here is derived from an EMBL/GenBank/DDBJ whole genome shotgun (WGS) entry which is preliminary data.</text>
</comment>
<accession>A0ABV8P1M2</accession>